<evidence type="ECO:0000313" key="7">
    <source>
        <dbReference type="Proteomes" id="UP000305067"/>
    </source>
</evidence>
<keyword evidence="7" id="KW-1185">Reference proteome</keyword>
<feature type="domain" description="Glycoside hydrolase family 5" evidence="5">
    <location>
        <begin position="79"/>
        <end position="336"/>
    </location>
</feature>
<comment type="similarity">
    <text evidence="1 4">Belongs to the glycosyl hydrolase 5 (cellulase A) family.</text>
</comment>
<dbReference type="InterPro" id="IPR001547">
    <property type="entry name" value="Glyco_hydro_5"/>
</dbReference>
<evidence type="ECO:0000313" key="6">
    <source>
        <dbReference type="EMBL" id="TFK97460.1"/>
    </source>
</evidence>
<proteinExistence type="inferred from homology"/>
<dbReference type="PANTHER" id="PTHR31263:SF0">
    <property type="entry name" value="CELLULASE FAMILY PROTEIN (AFU_ORTHOLOGUE AFUA_5G14560)"/>
    <property type="match status" value="1"/>
</dbReference>
<dbReference type="SUPFAM" id="SSF51445">
    <property type="entry name" value="(Trans)glycosidases"/>
    <property type="match status" value="1"/>
</dbReference>
<dbReference type="InterPro" id="IPR017853">
    <property type="entry name" value="GH"/>
</dbReference>
<evidence type="ECO:0000256" key="2">
    <source>
        <dbReference type="ARBA" id="ARBA00022801"/>
    </source>
</evidence>
<reference evidence="6 7" key="1">
    <citation type="journal article" date="2019" name="Nat. Ecol. Evol.">
        <title>Megaphylogeny resolves global patterns of mushroom evolution.</title>
        <authorList>
            <person name="Varga T."/>
            <person name="Krizsan K."/>
            <person name="Foldi C."/>
            <person name="Dima B."/>
            <person name="Sanchez-Garcia M."/>
            <person name="Sanchez-Ramirez S."/>
            <person name="Szollosi G.J."/>
            <person name="Szarkandi J.G."/>
            <person name="Papp V."/>
            <person name="Albert L."/>
            <person name="Andreopoulos W."/>
            <person name="Angelini C."/>
            <person name="Antonin V."/>
            <person name="Barry K.W."/>
            <person name="Bougher N.L."/>
            <person name="Buchanan P."/>
            <person name="Buyck B."/>
            <person name="Bense V."/>
            <person name="Catcheside P."/>
            <person name="Chovatia M."/>
            <person name="Cooper J."/>
            <person name="Damon W."/>
            <person name="Desjardin D."/>
            <person name="Finy P."/>
            <person name="Geml J."/>
            <person name="Haridas S."/>
            <person name="Hughes K."/>
            <person name="Justo A."/>
            <person name="Karasinski D."/>
            <person name="Kautmanova I."/>
            <person name="Kiss B."/>
            <person name="Kocsube S."/>
            <person name="Kotiranta H."/>
            <person name="LaButti K.M."/>
            <person name="Lechner B.E."/>
            <person name="Liimatainen K."/>
            <person name="Lipzen A."/>
            <person name="Lukacs Z."/>
            <person name="Mihaltcheva S."/>
            <person name="Morgado L.N."/>
            <person name="Niskanen T."/>
            <person name="Noordeloos M.E."/>
            <person name="Ohm R.A."/>
            <person name="Ortiz-Santana B."/>
            <person name="Ovrebo C."/>
            <person name="Racz N."/>
            <person name="Riley R."/>
            <person name="Savchenko A."/>
            <person name="Shiryaev A."/>
            <person name="Soop K."/>
            <person name="Spirin V."/>
            <person name="Szebenyi C."/>
            <person name="Tomsovsky M."/>
            <person name="Tulloss R.E."/>
            <person name="Uehling J."/>
            <person name="Grigoriev I.V."/>
            <person name="Vagvolgyi C."/>
            <person name="Papp T."/>
            <person name="Martin F.M."/>
            <person name="Miettinen O."/>
            <person name="Hibbett D.S."/>
            <person name="Nagy L.G."/>
        </authorList>
    </citation>
    <scope>NUCLEOTIDE SEQUENCE [LARGE SCALE GENOMIC DNA]</scope>
    <source>
        <strain evidence="6 7">CBS 309.79</strain>
    </source>
</reference>
<dbReference type="EMBL" id="ML178847">
    <property type="protein sequence ID" value="TFK97460.1"/>
    <property type="molecule type" value="Genomic_DNA"/>
</dbReference>
<sequence length="569" mass="62977">MRAVAAVQNNHDHAERWSGSKLDEQWHIGVVGFSMLGSVRLRDFAQNLNDVVRSSIIGATQDTYNTAPVPSLSDFRWPPNPQLRGLTPIQVYDKVVEALTAKGFAVILNNHTNKSRWCCGVADGNEMWNESQTEEAWINDWVTIVRRYRANPRVVGADLYNEVRRNILTDPSWGSGSRDWYKASQAAGDRILTDANPDVLIIVEGINWTGLPVDGFPHDRPTLAPAARQSHALVKPNKLVYSAHFYAYTGPNHSGATGIGETTDPRYRDLSLTDLHSVIRRQATYVALDADKHYTAPIWLSEFGVGRGSGGLDFQWFDRFVNYIVDNDLDFSYWPLTGLTDNGNGNNWAIHKWDRSRNDFLPHSDDNRWALWQRLTNNTKELKGKVDRRAKWTMLNMDGGSFVQSLSVKSRGDWDSGANKAVCPDGQRLIGMSNASSARGLCTDSGLFDASLSPATVGVWGQNHVSSDWAGGFTKLECPADHYVIGYSNKGATINGALCAMLPNGQRINTGTGRTLWFDRSDALSQSPGEFALSQYKGSCNGNEMLTGIAFRRSLNIGPAAAIFCRNLA</sequence>
<organism evidence="6 7">
    <name type="scientific">Pterulicium gracile</name>
    <dbReference type="NCBI Taxonomy" id="1884261"/>
    <lineage>
        <taxon>Eukaryota</taxon>
        <taxon>Fungi</taxon>
        <taxon>Dikarya</taxon>
        <taxon>Basidiomycota</taxon>
        <taxon>Agaricomycotina</taxon>
        <taxon>Agaricomycetes</taxon>
        <taxon>Agaricomycetidae</taxon>
        <taxon>Agaricales</taxon>
        <taxon>Pleurotineae</taxon>
        <taxon>Pterulaceae</taxon>
        <taxon>Pterulicium</taxon>
    </lineage>
</organism>
<dbReference type="GO" id="GO:0000272">
    <property type="term" value="P:polysaccharide catabolic process"/>
    <property type="evidence" value="ECO:0007669"/>
    <property type="project" value="InterPro"/>
</dbReference>
<dbReference type="Pfam" id="PF00150">
    <property type="entry name" value="Cellulase"/>
    <property type="match status" value="1"/>
</dbReference>
<accession>A0A5C3QAQ5</accession>
<dbReference type="STRING" id="1884261.A0A5C3QAQ5"/>
<keyword evidence="3 4" id="KW-0326">Glycosidase</keyword>
<evidence type="ECO:0000256" key="4">
    <source>
        <dbReference type="RuleBase" id="RU361153"/>
    </source>
</evidence>
<name>A0A5C3QAQ5_9AGAR</name>
<keyword evidence="2 4" id="KW-0378">Hydrolase</keyword>
<dbReference type="AlphaFoldDB" id="A0A5C3QAQ5"/>
<evidence type="ECO:0000256" key="3">
    <source>
        <dbReference type="ARBA" id="ARBA00023295"/>
    </source>
</evidence>
<dbReference type="Gene3D" id="3.20.20.80">
    <property type="entry name" value="Glycosidases"/>
    <property type="match status" value="1"/>
</dbReference>
<dbReference type="InterPro" id="IPR018087">
    <property type="entry name" value="Glyco_hydro_5_CS"/>
</dbReference>
<dbReference type="Proteomes" id="UP000305067">
    <property type="component" value="Unassembled WGS sequence"/>
</dbReference>
<evidence type="ECO:0000259" key="5">
    <source>
        <dbReference type="Pfam" id="PF00150"/>
    </source>
</evidence>
<evidence type="ECO:0000256" key="1">
    <source>
        <dbReference type="ARBA" id="ARBA00005641"/>
    </source>
</evidence>
<dbReference type="PANTHER" id="PTHR31263">
    <property type="entry name" value="CELLULASE FAMILY PROTEIN (AFU_ORTHOLOGUE AFUA_5G14560)"/>
    <property type="match status" value="1"/>
</dbReference>
<dbReference type="PROSITE" id="PS00659">
    <property type="entry name" value="GLYCOSYL_HYDROL_F5"/>
    <property type="match status" value="1"/>
</dbReference>
<dbReference type="OrthoDB" id="442731at2759"/>
<protein>
    <submittedName>
        <fullName evidence="6">Glycoside hydrolase superfamily</fullName>
    </submittedName>
</protein>
<dbReference type="GO" id="GO:0004553">
    <property type="term" value="F:hydrolase activity, hydrolyzing O-glycosyl compounds"/>
    <property type="evidence" value="ECO:0007669"/>
    <property type="project" value="InterPro"/>
</dbReference>
<gene>
    <name evidence="6" type="ORF">BDV98DRAFT_651428</name>
</gene>